<proteinExistence type="predicted"/>
<keyword evidence="1" id="KW-1133">Transmembrane helix</keyword>
<feature type="transmembrane region" description="Helical" evidence="1">
    <location>
        <begin position="260"/>
        <end position="288"/>
    </location>
</feature>
<feature type="transmembrane region" description="Helical" evidence="1">
    <location>
        <begin position="83"/>
        <end position="104"/>
    </location>
</feature>
<evidence type="ECO:0000313" key="5">
    <source>
        <dbReference type="Proteomes" id="UP001216057"/>
    </source>
</evidence>
<dbReference type="EMBL" id="JARQTX010000001">
    <property type="protein sequence ID" value="MDG2944882.1"/>
    <property type="molecule type" value="Genomic_DNA"/>
</dbReference>
<reference evidence="3 5" key="1">
    <citation type="submission" date="2023-03" db="EMBL/GenBank/DDBJ databases">
        <title>Classification of Bisgaard taxon 6 and taxon 10 as Exercitatus varius gen. nov., spec. nov.</title>
        <authorList>
            <person name="Christensen H."/>
        </authorList>
    </citation>
    <scope>NUCLEOTIDE SEQUENCE</scope>
    <source>
        <strain evidence="2 5">23350_01</strain>
        <strain evidence="3">86116</strain>
    </source>
</reference>
<dbReference type="SUPFAM" id="SSF52218">
    <property type="entry name" value="Flavoproteins"/>
    <property type="match status" value="1"/>
</dbReference>
<evidence type="ECO:0000313" key="2">
    <source>
        <dbReference type="EMBL" id="MDG2944882.1"/>
    </source>
</evidence>
<name>A0AAW6QA86_9PAST</name>
<dbReference type="InterPro" id="IPR029039">
    <property type="entry name" value="Flavoprotein-like_sf"/>
</dbReference>
<evidence type="ECO:0000313" key="3">
    <source>
        <dbReference type="EMBL" id="MDG2949386.1"/>
    </source>
</evidence>
<dbReference type="EMBL" id="JARQTW010000004">
    <property type="protein sequence ID" value="MDG2949386.1"/>
    <property type="molecule type" value="Genomic_DNA"/>
</dbReference>
<gene>
    <name evidence="3" type="ORF">P7M15_02435</name>
    <name evidence="2" type="ORF">P7M32_00305</name>
</gene>
<protein>
    <submittedName>
        <fullName evidence="3">Dialkylresorcinol condensing enzyme</fullName>
    </submittedName>
</protein>
<accession>A0AAW6QA86</accession>
<organism evidence="3 4">
    <name type="scientific">Exercitatus varius</name>
    <dbReference type="NCBI Taxonomy" id="67857"/>
    <lineage>
        <taxon>Bacteria</taxon>
        <taxon>Pseudomonadati</taxon>
        <taxon>Pseudomonadota</taxon>
        <taxon>Gammaproteobacteria</taxon>
        <taxon>Pasteurellales</taxon>
        <taxon>Pasteurellaceae</taxon>
        <taxon>Exercitatus</taxon>
    </lineage>
</organism>
<sequence>MQKRNVLVVFYSQTGQLARLTEKFIEPLKQEENINLEIMSLKPIPEFGFPWKFIEFFNIFPETVHLRPRRIERLDFQRERYDLIIIAYTVWFLSPSQPITAFLLNRRTKNIIKDTPVVTLIGCRNMWLMAQEQMKMLLSRANAKLIGNVAKIDQCSSGTSFITTPLWMLTGKKKPVSWLSSAGISDEEINDVSRFGKRIAERLQEDGPLDETLLQKMGAVKIDERLILSERSARRSFYLWGKLLIATGKISPSLRKGILFLYIIFLIMIILIGLPVTSILKALFLPFFRRKIKKQKQYYSWPSGEGF</sequence>
<keyword evidence="1" id="KW-0812">Transmembrane</keyword>
<evidence type="ECO:0000256" key="1">
    <source>
        <dbReference type="SAM" id="Phobius"/>
    </source>
</evidence>
<dbReference type="RefSeq" id="WP_317476641.1">
    <property type="nucleotide sequence ID" value="NZ_JARQTW010000004.1"/>
</dbReference>
<keyword evidence="1" id="KW-0472">Membrane</keyword>
<dbReference type="Proteomes" id="UP001216057">
    <property type="component" value="Unassembled WGS sequence"/>
</dbReference>
<keyword evidence="5" id="KW-1185">Reference proteome</keyword>
<evidence type="ECO:0000313" key="4">
    <source>
        <dbReference type="Proteomes" id="UP001214976"/>
    </source>
</evidence>
<comment type="caution">
    <text evidence="3">The sequence shown here is derived from an EMBL/GenBank/DDBJ whole genome shotgun (WGS) entry which is preliminary data.</text>
</comment>
<dbReference type="Proteomes" id="UP001214976">
    <property type="component" value="Unassembled WGS sequence"/>
</dbReference>
<dbReference type="Gene3D" id="3.40.50.360">
    <property type="match status" value="1"/>
</dbReference>
<dbReference type="AlphaFoldDB" id="A0AAW6QA86"/>